<keyword evidence="2" id="KW-1185">Reference proteome</keyword>
<dbReference type="Proteomes" id="UP001150538">
    <property type="component" value="Unassembled WGS sequence"/>
</dbReference>
<comment type="caution">
    <text evidence="1">The sequence shown here is derived from an EMBL/GenBank/DDBJ whole genome shotgun (WGS) entry which is preliminary data.</text>
</comment>
<reference evidence="1" key="1">
    <citation type="submission" date="2022-07" db="EMBL/GenBank/DDBJ databases">
        <title>Phylogenomic reconstructions and comparative analyses of Kickxellomycotina fungi.</title>
        <authorList>
            <person name="Reynolds N.K."/>
            <person name="Stajich J.E."/>
            <person name="Barry K."/>
            <person name="Grigoriev I.V."/>
            <person name="Crous P."/>
            <person name="Smith M.E."/>
        </authorList>
    </citation>
    <scope>NUCLEOTIDE SEQUENCE</scope>
    <source>
        <strain evidence="1">NBRC 100468</strain>
    </source>
</reference>
<dbReference type="AlphaFoldDB" id="A0A9W8DX34"/>
<organism evidence="1 2">
    <name type="scientific">Mycoemilia scoparia</name>
    <dbReference type="NCBI Taxonomy" id="417184"/>
    <lineage>
        <taxon>Eukaryota</taxon>
        <taxon>Fungi</taxon>
        <taxon>Fungi incertae sedis</taxon>
        <taxon>Zoopagomycota</taxon>
        <taxon>Kickxellomycotina</taxon>
        <taxon>Kickxellomycetes</taxon>
        <taxon>Kickxellales</taxon>
        <taxon>Kickxellaceae</taxon>
        <taxon>Mycoemilia</taxon>
    </lineage>
</organism>
<name>A0A9W8DX34_9FUNG</name>
<gene>
    <name evidence="1" type="ORF">H4219_000255</name>
</gene>
<evidence type="ECO:0000313" key="1">
    <source>
        <dbReference type="EMBL" id="KAJ1921909.1"/>
    </source>
</evidence>
<dbReference type="EMBL" id="JANBPU010000002">
    <property type="protein sequence ID" value="KAJ1921909.1"/>
    <property type="molecule type" value="Genomic_DNA"/>
</dbReference>
<dbReference type="OrthoDB" id="10643920at2759"/>
<accession>A0A9W8DX34</accession>
<evidence type="ECO:0000313" key="2">
    <source>
        <dbReference type="Proteomes" id="UP001150538"/>
    </source>
</evidence>
<proteinExistence type="predicted"/>
<sequence length="256" mass="27712">MPSLTYGTNKSFPRLKLDCDSNVFKLEETVLLAFPDPVQLAGFRATLNLLETLSAGDSTPLPDPHIGTWEEKPEISVSSHLLDRYQKGSPLDLCECSILFFNPVSTGSTKISVCVIKDIPMPNKIPGMVDALLEVFTTNGAKKIVAPCSCIASGLLKESVHQISDSSLSNISLPSLPANAQTSDTFFVSLSILTPLTDLNYVLLMHPDKWPAVTRVRKFVPFGSGPGKFGDTDVSLMIGMLSEIKGHSIHVIVLIN</sequence>
<protein>
    <submittedName>
        <fullName evidence="1">Uncharacterized protein</fullName>
    </submittedName>
</protein>